<dbReference type="InterPro" id="IPR017441">
    <property type="entry name" value="Protein_kinase_ATP_BS"/>
</dbReference>
<dbReference type="Gene3D" id="1.10.510.10">
    <property type="entry name" value="Transferase(Phosphotransferase) domain 1"/>
    <property type="match status" value="1"/>
</dbReference>
<reference evidence="6 7" key="1">
    <citation type="submission" date="2022-01" db="EMBL/GenBank/DDBJ databases">
        <title>A chromosomal length assembly of Cordylochernes scorpioides.</title>
        <authorList>
            <person name="Zeh D."/>
            <person name="Zeh J."/>
        </authorList>
    </citation>
    <scope>NUCLEOTIDE SEQUENCE [LARGE SCALE GENOMIC DNA]</scope>
    <source>
        <strain evidence="6">IN4F17</strain>
        <tissue evidence="6">Whole Body</tissue>
    </source>
</reference>
<protein>
    <submittedName>
        <fullName evidence="6">PLK1</fullName>
    </submittedName>
</protein>
<evidence type="ECO:0000256" key="4">
    <source>
        <dbReference type="RuleBase" id="RU000304"/>
    </source>
</evidence>
<dbReference type="EMBL" id="CP092868">
    <property type="protein sequence ID" value="UYV68809.1"/>
    <property type="molecule type" value="Genomic_DNA"/>
</dbReference>
<dbReference type="Gene3D" id="3.30.200.20">
    <property type="entry name" value="Phosphorylase Kinase, domain 1"/>
    <property type="match status" value="1"/>
</dbReference>
<accession>A0ABY6KJB4</accession>
<dbReference type="InterPro" id="IPR000719">
    <property type="entry name" value="Prot_kinase_dom"/>
</dbReference>
<keyword evidence="4" id="KW-0723">Serine/threonine-protein kinase</keyword>
<keyword evidence="1 3" id="KW-0547">Nucleotide-binding</keyword>
<feature type="binding site" evidence="3">
    <location>
        <position position="69"/>
    </location>
    <ligand>
        <name>ATP</name>
        <dbReference type="ChEBI" id="CHEBI:30616"/>
    </ligand>
</feature>
<sequence>MKHNKKKPEIIIPKKNNLQVKNIYPKLSNIITNTETGQKYKKGQMIGRGGYACCLKVVDMESQETYACKVSLKNPKTNNLKEAINHRSLNHKNIVKYYGHFSDDDFVYIIMELCDSDINRFYETKGIDKNIILSHIHQIADACHYLHTEKHIVHGDLKPENILIKDGIIKIADFGLSEQLSSKNKKGYWKPGTLQYNAPEILRGKLCGVEIDCWALGCILCQLLTGKITFYSADIEFMKHNILELIHQNQ</sequence>
<dbReference type="SUPFAM" id="SSF56112">
    <property type="entry name" value="Protein kinase-like (PK-like)"/>
    <property type="match status" value="1"/>
</dbReference>
<organism evidence="6 7">
    <name type="scientific">Cordylochernes scorpioides</name>
    <dbReference type="NCBI Taxonomy" id="51811"/>
    <lineage>
        <taxon>Eukaryota</taxon>
        <taxon>Metazoa</taxon>
        <taxon>Ecdysozoa</taxon>
        <taxon>Arthropoda</taxon>
        <taxon>Chelicerata</taxon>
        <taxon>Arachnida</taxon>
        <taxon>Pseudoscorpiones</taxon>
        <taxon>Cheliferoidea</taxon>
        <taxon>Chernetidae</taxon>
        <taxon>Cordylochernes</taxon>
    </lineage>
</organism>
<name>A0ABY6KJB4_9ARAC</name>
<dbReference type="SMART" id="SM00220">
    <property type="entry name" value="S_TKc"/>
    <property type="match status" value="1"/>
</dbReference>
<dbReference type="PROSITE" id="PS00108">
    <property type="entry name" value="PROTEIN_KINASE_ST"/>
    <property type="match status" value="1"/>
</dbReference>
<feature type="domain" description="Protein kinase" evidence="5">
    <location>
        <begin position="40"/>
        <end position="250"/>
    </location>
</feature>
<evidence type="ECO:0000256" key="3">
    <source>
        <dbReference type="PROSITE-ProRule" id="PRU10141"/>
    </source>
</evidence>
<keyword evidence="4" id="KW-0808">Transferase</keyword>
<keyword evidence="7" id="KW-1185">Reference proteome</keyword>
<dbReference type="PROSITE" id="PS50011">
    <property type="entry name" value="PROTEIN_KINASE_DOM"/>
    <property type="match status" value="1"/>
</dbReference>
<dbReference type="PROSITE" id="PS00107">
    <property type="entry name" value="PROTEIN_KINASE_ATP"/>
    <property type="match status" value="1"/>
</dbReference>
<keyword evidence="2 3" id="KW-0067">ATP-binding</keyword>
<dbReference type="PANTHER" id="PTHR24345">
    <property type="entry name" value="SERINE/THREONINE-PROTEIN KINASE PLK"/>
    <property type="match status" value="1"/>
</dbReference>
<dbReference type="InterPro" id="IPR008271">
    <property type="entry name" value="Ser/Thr_kinase_AS"/>
</dbReference>
<keyword evidence="4" id="KW-0418">Kinase</keyword>
<dbReference type="Proteomes" id="UP001235939">
    <property type="component" value="Chromosome 06"/>
</dbReference>
<proteinExistence type="inferred from homology"/>
<evidence type="ECO:0000313" key="6">
    <source>
        <dbReference type="EMBL" id="UYV68809.1"/>
    </source>
</evidence>
<dbReference type="InterPro" id="IPR011009">
    <property type="entry name" value="Kinase-like_dom_sf"/>
</dbReference>
<evidence type="ECO:0000256" key="2">
    <source>
        <dbReference type="ARBA" id="ARBA00022840"/>
    </source>
</evidence>
<comment type="similarity">
    <text evidence="4">Belongs to the protein kinase superfamily.</text>
</comment>
<evidence type="ECO:0000313" key="7">
    <source>
        <dbReference type="Proteomes" id="UP001235939"/>
    </source>
</evidence>
<dbReference type="Pfam" id="PF00069">
    <property type="entry name" value="Pkinase"/>
    <property type="match status" value="1"/>
</dbReference>
<evidence type="ECO:0000259" key="5">
    <source>
        <dbReference type="PROSITE" id="PS50011"/>
    </source>
</evidence>
<gene>
    <name evidence="6" type="ORF">LAZ67_6000932</name>
</gene>
<evidence type="ECO:0000256" key="1">
    <source>
        <dbReference type="ARBA" id="ARBA00022741"/>
    </source>
</evidence>